<dbReference type="AlphaFoldDB" id="T1B4H3"/>
<organism evidence="1">
    <name type="scientific">mine drainage metagenome</name>
    <dbReference type="NCBI Taxonomy" id="410659"/>
    <lineage>
        <taxon>unclassified sequences</taxon>
        <taxon>metagenomes</taxon>
        <taxon>ecological metagenomes</taxon>
    </lineage>
</organism>
<evidence type="ECO:0000313" key="1">
    <source>
        <dbReference type="EMBL" id="EQD67856.1"/>
    </source>
</evidence>
<feature type="non-terminal residue" evidence="1">
    <location>
        <position position="102"/>
    </location>
</feature>
<name>T1B4H3_9ZZZZ</name>
<accession>T1B4H3</accession>
<reference evidence="1" key="1">
    <citation type="submission" date="2013-08" db="EMBL/GenBank/DDBJ databases">
        <authorList>
            <person name="Mendez C."/>
            <person name="Richter M."/>
            <person name="Ferrer M."/>
            <person name="Sanchez J."/>
        </authorList>
    </citation>
    <scope>NUCLEOTIDE SEQUENCE</scope>
</reference>
<proteinExistence type="predicted"/>
<comment type="caution">
    <text evidence="1">The sequence shown here is derived from an EMBL/GenBank/DDBJ whole genome shotgun (WGS) entry which is preliminary data.</text>
</comment>
<gene>
    <name evidence="1" type="ORF">B1B_05786</name>
</gene>
<protein>
    <submittedName>
        <fullName evidence="1">Transposase IS4 family protein</fullName>
    </submittedName>
</protein>
<sequence length="102" mass="12088">MHTHQRAQEAWSAPDVVRGYKDLGNVEKAFRCLKQVDLKVRPIFLRKTDHVKAHIFLCVLAYYVEWHMRQKLAELLYADEEIQANRGTRDPVLRPSHRPRPK</sequence>
<dbReference type="EMBL" id="AUZY01003672">
    <property type="protein sequence ID" value="EQD67856.1"/>
    <property type="molecule type" value="Genomic_DNA"/>
</dbReference>
<reference evidence="1" key="2">
    <citation type="journal article" date="2014" name="ISME J.">
        <title>Microbial stratification in low pH oxic and suboxic macroscopic growths along an acid mine drainage.</title>
        <authorList>
            <person name="Mendez-Garcia C."/>
            <person name="Mesa V."/>
            <person name="Sprenger R.R."/>
            <person name="Richter M."/>
            <person name="Diez M.S."/>
            <person name="Solano J."/>
            <person name="Bargiela R."/>
            <person name="Golyshina O.V."/>
            <person name="Manteca A."/>
            <person name="Ramos J.L."/>
            <person name="Gallego J.R."/>
            <person name="Llorente I."/>
            <person name="Martins Dos Santos V.A."/>
            <person name="Jensen O.N."/>
            <person name="Pelaez A.I."/>
            <person name="Sanchez J."/>
            <person name="Ferrer M."/>
        </authorList>
    </citation>
    <scope>NUCLEOTIDE SEQUENCE</scope>
</reference>